<dbReference type="AlphaFoldDB" id="A0A229RZK9"/>
<feature type="transmembrane region" description="Helical" evidence="2">
    <location>
        <begin position="40"/>
        <end position="61"/>
    </location>
</feature>
<feature type="compositionally biased region" description="Pro residues" evidence="1">
    <location>
        <begin position="65"/>
        <end position="74"/>
    </location>
</feature>
<evidence type="ECO:0000256" key="2">
    <source>
        <dbReference type="SAM" id="Phobius"/>
    </source>
</evidence>
<evidence type="ECO:0000313" key="4">
    <source>
        <dbReference type="Proteomes" id="UP000215563"/>
    </source>
</evidence>
<reference evidence="3 4" key="1">
    <citation type="submission" date="2017-07" db="EMBL/GenBank/DDBJ databases">
        <title>Amycolatopsis alba DSM 44262 Genome sequencing and assembly.</title>
        <authorList>
            <person name="Kaur N."/>
            <person name="Mayilraj S."/>
        </authorList>
    </citation>
    <scope>NUCLEOTIDE SEQUENCE [LARGE SCALE GENOMIC DNA]</scope>
    <source>
        <strain evidence="3 4">DSM 44262</strain>
    </source>
</reference>
<comment type="caution">
    <text evidence="3">The sequence shown here is derived from an EMBL/GenBank/DDBJ whole genome shotgun (WGS) entry which is preliminary data.</text>
</comment>
<keyword evidence="4" id="KW-1185">Reference proteome</keyword>
<feature type="region of interest" description="Disordered" evidence="1">
    <location>
        <begin position="65"/>
        <end position="91"/>
    </location>
</feature>
<protein>
    <submittedName>
        <fullName evidence="3">Uncharacterized protein</fullName>
    </submittedName>
</protein>
<dbReference type="Proteomes" id="UP000215563">
    <property type="component" value="Unassembled WGS sequence"/>
</dbReference>
<gene>
    <name evidence="3" type="ORF">CFP75_11510</name>
</gene>
<keyword evidence="2" id="KW-1133">Transmembrane helix</keyword>
<feature type="compositionally biased region" description="Basic and acidic residues" evidence="1">
    <location>
        <begin position="79"/>
        <end position="90"/>
    </location>
</feature>
<evidence type="ECO:0000256" key="1">
    <source>
        <dbReference type="SAM" id="MobiDB-lite"/>
    </source>
</evidence>
<accession>A0A229RZK9</accession>
<name>A0A229RZK9_AMYAL</name>
<dbReference type="EMBL" id="NMQU01000030">
    <property type="protein sequence ID" value="OXM52076.1"/>
    <property type="molecule type" value="Genomic_DNA"/>
</dbReference>
<dbReference type="OrthoDB" id="3612431at2"/>
<dbReference type="RefSeq" id="WP_020629454.1">
    <property type="nucleotide sequence ID" value="NZ_KB913032.1"/>
</dbReference>
<keyword evidence="2" id="KW-0812">Transmembrane</keyword>
<sequence length="268" mass="28152">MDDLDVRSALTEYVTEGEPPIGLTGEDVLAAGRRSRRRRLSAGVAGAAFTVVAILGVTFAVTAPQPPPPPPLQPAEPVAGDHCETRRPGETEEQVITRLSCVVGTAVRSRVASGARIENLPPLGASPPSDPFRLTAKRNEENGEVGTTYYVNVRVSDGRGAGSIHISVVPPIYHLMTSCDDLTVPKTASCSTHRLPGGPLRETADRNAEGLIVLTARISRPAGIIEVTAENTGVVATGDGVYRPAQRAEPPLTPVQLQEIVADPGLVP</sequence>
<evidence type="ECO:0000313" key="3">
    <source>
        <dbReference type="EMBL" id="OXM52076.1"/>
    </source>
</evidence>
<proteinExistence type="predicted"/>
<organism evidence="3 4">
    <name type="scientific">Amycolatopsis alba DSM 44262</name>
    <dbReference type="NCBI Taxonomy" id="1125972"/>
    <lineage>
        <taxon>Bacteria</taxon>
        <taxon>Bacillati</taxon>
        <taxon>Actinomycetota</taxon>
        <taxon>Actinomycetes</taxon>
        <taxon>Pseudonocardiales</taxon>
        <taxon>Pseudonocardiaceae</taxon>
        <taxon>Amycolatopsis</taxon>
    </lineage>
</organism>
<keyword evidence="2" id="KW-0472">Membrane</keyword>